<dbReference type="CDD" id="cd06587">
    <property type="entry name" value="VOC"/>
    <property type="match status" value="1"/>
</dbReference>
<accession>A0A3A8H813</accession>
<name>A0A3A8H813_9BACT</name>
<keyword evidence="2" id="KW-1185">Reference proteome</keyword>
<comment type="caution">
    <text evidence="1">The sequence shown here is derived from an EMBL/GenBank/DDBJ whole genome shotgun (WGS) entry which is preliminary data.</text>
</comment>
<dbReference type="InterPro" id="IPR029068">
    <property type="entry name" value="Glyas_Bleomycin-R_OHBP_Dase"/>
</dbReference>
<dbReference type="EMBL" id="RAVZ01000649">
    <property type="protein sequence ID" value="RKG67289.1"/>
    <property type="molecule type" value="Genomic_DNA"/>
</dbReference>
<dbReference type="SUPFAM" id="SSF54593">
    <property type="entry name" value="Glyoxalase/Bleomycin resistance protein/Dihydroxybiphenyl dioxygenase"/>
    <property type="match status" value="1"/>
</dbReference>
<dbReference type="RefSeq" id="WP_167509923.1">
    <property type="nucleotide sequence ID" value="NZ_RAVZ01000649.1"/>
</dbReference>
<dbReference type="Proteomes" id="UP000268094">
    <property type="component" value="Unassembled WGS sequence"/>
</dbReference>
<feature type="non-terminal residue" evidence="1">
    <location>
        <position position="1"/>
    </location>
</feature>
<evidence type="ECO:0000313" key="2">
    <source>
        <dbReference type="Proteomes" id="UP000268094"/>
    </source>
</evidence>
<gene>
    <name evidence="1" type="ORF">D7V88_41170</name>
</gene>
<dbReference type="Gene3D" id="3.10.180.10">
    <property type="entry name" value="2,3-Dihydroxybiphenyl 1,2-Dioxygenase, domain 1"/>
    <property type="match status" value="1"/>
</dbReference>
<dbReference type="AlphaFoldDB" id="A0A3A8H813"/>
<proteinExistence type="predicted"/>
<organism evidence="1 2">
    <name type="scientific">Corallococcus terminator</name>
    <dbReference type="NCBI Taxonomy" id="2316733"/>
    <lineage>
        <taxon>Bacteria</taxon>
        <taxon>Pseudomonadati</taxon>
        <taxon>Myxococcota</taxon>
        <taxon>Myxococcia</taxon>
        <taxon>Myxococcales</taxon>
        <taxon>Cystobacterineae</taxon>
        <taxon>Myxococcaceae</taxon>
        <taxon>Corallococcus</taxon>
    </lineage>
</organism>
<evidence type="ECO:0000313" key="1">
    <source>
        <dbReference type="EMBL" id="RKG67289.1"/>
    </source>
</evidence>
<sequence>SVATLRLPVPDVAAQRAFWDPVASWLGWSSTQSPEGTAAYTGAGLGLVFTPAPASSVQATLTLDAPSLSAVARLKDLLQAHHPRSIVSGPEEGLRFQDPAGLTWEYTPPSV</sequence>
<protein>
    <submittedName>
        <fullName evidence="1">VOC family protein</fullName>
    </submittedName>
</protein>
<reference evidence="2" key="1">
    <citation type="submission" date="2018-09" db="EMBL/GenBank/DDBJ databases">
        <authorList>
            <person name="Livingstone P.G."/>
            <person name="Whitworth D.E."/>
        </authorList>
    </citation>
    <scope>NUCLEOTIDE SEQUENCE [LARGE SCALE GENOMIC DNA]</scope>
    <source>
        <strain evidence="2">CA054A</strain>
    </source>
</reference>